<feature type="non-terminal residue" evidence="3">
    <location>
        <position position="1"/>
    </location>
</feature>
<feature type="domain" description="Choline/carnitine acyltransferase" evidence="2">
    <location>
        <begin position="1"/>
        <end position="49"/>
    </location>
</feature>
<accession>A0A8S2YCK2</accession>
<evidence type="ECO:0000259" key="2">
    <source>
        <dbReference type="Pfam" id="PF00755"/>
    </source>
</evidence>
<dbReference type="InterPro" id="IPR039551">
    <property type="entry name" value="Cho/carn_acyl_trans"/>
</dbReference>
<evidence type="ECO:0000256" key="1">
    <source>
        <dbReference type="ARBA" id="ARBA00005232"/>
    </source>
</evidence>
<dbReference type="SUPFAM" id="SSF52777">
    <property type="entry name" value="CoA-dependent acyltransferases"/>
    <property type="match status" value="1"/>
</dbReference>
<gene>
    <name evidence="3" type="ORF">BYL167_LOCUS38068</name>
    <name evidence="4" type="ORF">GIL414_LOCUS53716</name>
</gene>
<evidence type="ECO:0000313" key="3">
    <source>
        <dbReference type="EMBL" id="CAF4550157.1"/>
    </source>
</evidence>
<dbReference type="GO" id="GO:0008458">
    <property type="term" value="F:carnitine O-octanoyltransferase activity"/>
    <property type="evidence" value="ECO:0007669"/>
    <property type="project" value="TreeGrafter"/>
</dbReference>
<proteinExistence type="inferred from homology"/>
<name>A0A8S2YCK2_9BILA</name>
<dbReference type="InterPro" id="IPR000542">
    <property type="entry name" value="Carn_acyl_trans"/>
</dbReference>
<dbReference type="PANTHER" id="PTHR22589:SF67">
    <property type="entry name" value="PEROXISOMAL CARNITINE O-OCTANOYLTRANSFERASE"/>
    <property type="match status" value="1"/>
</dbReference>
<dbReference type="EMBL" id="CAJOBJ010186772">
    <property type="protein sequence ID" value="CAF4939064.1"/>
    <property type="molecule type" value="Genomic_DNA"/>
</dbReference>
<dbReference type="PANTHER" id="PTHR22589">
    <property type="entry name" value="CARNITINE O-ACYLTRANSFERASE"/>
    <property type="match status" value="1"/>
</dbReference>
<evidence type="ECO:0000313" key="4">
    <source>
        <dbReference type="EMBL" id="CAF4939064.1"/>
    </source>
</evidence>
<organism evidence="3 5">
    <name type="scientific">Rotaria magnacalcarata</name>
    <dbReference type="NCBI Taxonomy" id="392030"/>
    <lineage>
        <taxon>Eukaryota</taxon>
        <taxon>Metazoa</taxon>
        <taxon>Spiralia</taxon>
        <taxon>Gnathifera</taxon>
        <taxon>Rotifera</taxon>
        <taxon>Eurotatoria</taxon>
        <taxon>Bdelloidea</taxon>
        <taxon>Philodinida</taxon>
        <taxon>Philodinidae</taxon>
        <taxon>Rotaria</taxon>
    </lineage>
</organism>
<dbReference type="InterPro" id="IPR023213">
    <property type="entry name" value="CAT-like_dom_sf"/>
</dbReference>
<dbReference type="Pfam" id="PF00755">
    <property type="entry name" value="Carn_acyltransf"/>
    <property type="match status" value="1"/>
</dbReference>
<reference evidence="3" key="1">
    <citation type="submission" date="2021-02" db="EMBL/GenBank/DDBJ databases">
        <authorList>
            <person name="Nowell W R."/>
        </authorList>
    </citation>
    <scope>NUCLEOTIDE SEQUENCE</scope>
</reference>
<dbReference type="Gene3D" id="3.30.559.10">
    <property type="entry name" value="Chloramphenicol acetyltransferase-like domain"/>
    <property type="match status" value="1"/>
</dbReference>
<comment type="similarity">
    <text evidence="1">Belongs to the carnitine/choline acetyltransferase family.</text>
</comment>
<dbReference type="GO" id="GO:0005777">
    <property type="term" value="C:peroxisome"/>
    <property type="evidence" value="ECO:0007669"/>
    <property type="project" value="TreeGrafter"/>
</dbReference>
<dbReference type="AlphaFoldDB" id="A0A8S2YCK2"/>
<sequence>CLQLAYFKLHGNKPASTYETASTRRFYRGRTETVRTCSPEEVAWCRAMFN</sequence>
<dbReference type="EMBL" id="CAJOBH010087969">
    <property type="protein sequence ID" value="CAF4550157.1"/>
    <property type="molecule type" value="Genomic_DNA"/>
</dbReference>
<comment type="caution">
    <text evidence="3">The sequence shown here is derived from an EMBL/GenBank/DDBJ whole genome shotgun (WGS) entry which is preliminary data.</text>
</comment>
<protein>
    <recommendedName>
        <fullName evidence="2">Choline/carnitine acyltransferase domain-containing protein</fullName>
    </recommendedName>
</protein>
<dbReference type="Proteomes" id="UP000681967">
    <property type="component" value="Unassembled WGS sequence"/>
</dbReference>
<dbReference type="Proteomes" id="UP000681720">
    <property type="component" value="Unassembled WGS sequence"/>
</dbReference>
<evidence type="ECO:0000313" key="5">
    <source>
        <dbReference type="Proteomes" id="UP000681967"/>
    </source>
</evidence>